<accession>A0ACC1T5D4</accession>
<evidence type="ECO:0000313" key="1">
    <source>
        <dbReference type="EMBL" id="KAJ3553096.1"/>
    </source>
</evidence>
<name>A0ACC1T5D4_9APHY</name>
<organism evidence="1 2">
    <name type="scientific">Phlebia brevispora</name>
    <dbReference type="NCBI Taxonomy" id="194682"/>
    <lineage>
        <taxon>Eukaryota</taxon>
        <taxon>Fungi</taxon>
        <taxon>Dikarya</taxon>
        <taxon>Basidiomycota</taxon>
        <taxon>Agaricomycotina</taxon>
        <taxon>Agaricomycetes</taxon>
        <taxon>Polyporales</taxon>
        <taxon>Meruliaceae</taxon>
        <taxon>Phlebia</taxon>
    </lineage>
</organism>
<protein>
    <submittedName>
        <fullName evidence="1">Uncharacterized protein</fullName>
    </submittedName>
</protein>
<dbReference type="Proteomes" id="UP001148662">
    <property type="component" value="Unassembled WGS sequence"/>
</dbReference>
<evidence type="ECO:0000313" key="2">
    <source>
        <dbReference type="Proteomes" id="UP001148662"/>
    </source>
</evidence>
<keyword evidence="2" id="KW-1185">Reference proteome</keyword>
<proteinExistence type="predicted"/>
<reference evidence="1" key="1">
    <citation type="submission" date="2022-07" db="EMBL/GenBank/DDBJ databases">
        <title>Genome Sequence of Phlebia brevispora.</title>
        <authorList>
            <person name="Buettner E."/>
        </authorList>
    </citation>
    <scope>NUCLEOTIDE SEQUENCE</scope>
    <source>
        <strain evidence="1">MPL23</strain>
    </source>
</reference>
<dbReference type="EMBL" id="JANHOG010000579">
    <property type="protein sequence ID" value="KAJ3553096.1"/>
    <property type="molecule type" value="Genomic_DNA"/>
</dbReference>
<comment type="caution">
    <text evidence="1">The sequence shown here is derived from an EMBL/GenBank/DDBJ whole genome shotgun (WGS) entry which is preliminary data.</text>
</comment>
<sequence length="105" mass="11777">MAHNQSAQTLKGKKRTCDICGLGINARGFINHRKACERAAEARRLQKEAEEALQERRKRARERADSTEQPDSKKQKSGSPSVQVSPPLNRVWTEFSEGEDAGMLL</sequence>
<gene>
    <name evidence="1" type="ORF">NM688_g3803</name>
</gene>